<accession>A0A9P1FF61</accession>
<reference evidence="3" key="2">
    <citation type="submission" date="2024-04" db="EMBL/GenBank/DDBJ databases">
        <authorList>
            <person name="Chen Y."/>
            <person name="Shah S."/>
            <person name="Dougan E. K."/>
            <person name="Thang M."/>
            <person name="Chan C."/>
        </authorList>
    </citation>
    <scope>NUCLEOTIDE SEQUENCE [LARGE SCALE GENOMIC DNA]</scope>
</reference>
<feature type="transmembrane region" description="Helical" evidence="1">
    <location>
        <begin position="61"/>
        <end position="81"/>
    </location>
</feature>
<evidence type="ECO:0000313" key="3">
    <source>
        <dbReference type="EMBL" id="CAL1127166.1"/>
    </source>
</evidence>
<dbReference type="AlphaFoldDB" id="A0A9P1FF61"/>
<keyword evidence="1" id="KW-0472">Membrane</keyword>
<proteinExistence type="predicted"/>
<dbReference type="EMBL" id="CAMXCT020000098">
    <property type="protein sequence ID" value="CAL1127166.1"/>
    <property type="molecule type" value="Genomic_DNA"/>
</dbReference>
<feature type="transmembrane region" description="Helical" evidence="1">
    <location>
        <begin position="149"/>
        <end position="168"/>
    </location>
</feature>
<dbReference type="Proteomes" id="UP001152797">
    <property type="component" value="Unassembled WGS sequence"/>
</dbReference>
<keyword evidence="5" id="KW-1185">Reference proteome</keyword>
<keyword evidence="1" id="KW-1133">Transmembrane helix</keyword>
<evidence type="ECO:0000313" key="2">
    <source>
        <dbReference type="EMBL" id="CAI3973791.1"/>
    </source>
</evidence>
<keyword evidence="4" id="KW-0489">Methyltransferase</keyword>
<feature type="transmembrane region" description="Helical" evidence="1">
    <location>
        <begin position="21"/>
        <end position="49"/>
    </location>
</feature>
<organism evidence="2">
    <name type="scientific">Cladocopium goreaui</name>
    <dbReference type="NCBI Taxonomy" id="2562237"/>
    <lineage>
        <taxon>Eukaryota</taxon>
        <taxon>Sar</taxon>
        <taxon>Alveolata</taxon>
        <taxon>Dinophyceae</taxon>
        <taxon>Suessiales</taxon>
        <taxon>Symbiodiniaceae</taxon>
        <taxon>Cladocopium</taxon>
    </lineage>
</organism>
<feature type="transmembrane region" description="Helical" evidence="1">
    <location>
        <begin position="180"/>
        <end position="199"/>
    </location>
</feature>
<protein>
    <submittedName>
        <fullName evidence="4">Methyltransferase domain-containing protein</fullName>
    </submittedName>
</protein>
<dbReference type="GO" id="GO:0032259">
    <property type="term" value="P:methylation"/>
    <property type="evidence" value="ECO:0007669"/>
    <property type="project" value="UniProtKB-KW"/>
</dbReference>
<dbReference type="OrthoDB" id="423414at2759"/>
<evidence type="ECO:0000313" key="4">
    <source>
        <dbReference type="EMBL" id="CAL4761103.1"/>
    </source>
</evidence>
<feature type="transmembrane region" description="Helical" evidence="1">
    <location>
        <begin position="117"/>
        <end position="137"/>
    </location>
</feature>
<feature type="transmembrane region" description="Helical" evidence="1">
    <location>
        <begin position="93"/>
        <end position="111"/>
    </location>
</feature>
<keyword evidence="4" id="KW-0808">Transferase</keyword>
<dbReference type="GO" id="GO:0008168">
    <property type="term" value="F:methyltransferase activity"/>
    <property type="evidence" value="ECO:0007669"/>
    <property type="project" value="UniProtKB-KW"/>
</dbReference>
<reference evidence="2" key="1">
    <citation type="submission" date="2022-10" db="EMBL/GenBank/DDBJ databases">
        <authorList>
            <person name="Chen Y."/>
            <person name="Dougan E. K."/>
            <person name="Chan C."/>
            <person name="Rhodes N."/>
            <person name="Thang M."/>
        </authorList>
    </citation>
    <scope>NUCLEOTIDE SEQUENCE</scope>
</reference>
<dbReference type="EMBL" id="CAMXCT010000098">
    <property type="protein sequence ID" value="CAI3973791.1"/>
    <property type="molecule type" value="Genomic_DNA"/>
</dbReference>
<gene>
    <name evidence="2" type="ORF">C1SCF055_LOCUS2248</name>
</gene>
<dbReference type="EMBL" id="CAMXCT030000098">
    <property type="protein sequence ID" value="CAL4761103.1"/>
    <property type="molecule type" value="Genomic_DNA"/>
</dbReference>
<sequence>MRHTLFEVFGLKSKSCKVWDSHFAVGLSCFAFAPSAAAFWAVSLCLFQFADLEDPGVWIQVILYALLGVLYTLVVITSYLADYLFIKREQRSLYGRVDIALASGTFFLSMFDYFLRATFLETLVLVLMAMSAFAWSGRSESFDTWVWRHCCWHVIGGSIALYGALMHLPSASSITTPLPQYLLLMEGLYIAAIATFLALRQNLQLERKEELWDSWAVCANWQLHPSLGDGLQSLEESDGEDPGCCTFTRLWAFGKTRGHCWPISLHAGPLPKEP</sequence>
<name>A0A9P1FF61_9DINO</name>
<evidence type="ECO:0000256" key="1">
    <source>
        <dbReference type="SAM" id="Phobius"/>
    </source>
</evidence>
<evidence type="ECO:0000313" key="5">
    <source>
        <dbReference type="Proteomes" id="UP001152797"/>
    </source>
</evidence>
<keyword evidence="1" id="KW-0812">Transmembrane</keyword>
<comment type="caution">
    <text evidence="2">The sequence shown here is derived from an EMBL/GenBank/DDBJ whole genome shotgun (WGS) entry which is preliminary data.</text>
</comment>